<evidence type="ECO:0000256" key="8">
    <source>
        <dbReference type="ARBA" id="ARBA00022679"/>
    </source>
</evidence>
<evidence type="ECO:0000256" key="5">
    <source>
        <dbReference type="ARBA" id="ARBA00011484"/>
    </source>
</evidence>
<sequence length="460" mass="49792">MMLRAVIRRASSRGSSASSGLAKSLKSSRVAASSQSFHSLSATETLVPGVSHARSYFHHRSCPGCSECSRTLLTSFQGTTLQRWVRPFSSDSGDVVEAVVPHMGESITDGTLANFLKQPGDRVEADEAIAQIETDKVTIDIASPASGVIQEFLVKEGDTVEPGNKVAIISKSADAVSHVAPSEKIPEKAAPKPSPAEEPKVESTKVAEKPKASSPPPPPTKQSAKEPQLPPKDRERRVPMTRLRKRVATRLKDSQNTFALLTTFNEIDMTNLMKLRSQYKDAFFEKHGVKLGLMSGFIKAAVSALQAQPVVNAVIDGDDIIYRDYIDISIAVGTSKVLIRGADQMNFADIEKTINSLAKKANEGTISIDEMAGGSFTVSNGGVYGSLISTPIINPPQSAILGMHSIVQRPMVVGGSVVPRPMMYVALTYDHRLIDGREAVYFLRRIKDVVEDPQRLLLDI</sequence>
<dbReference type="InterPro" id="IPR003016">
    <property type="entry name" value="2-oxoA_DH_lipoyl-BS"/>
</dbReference>
<dbReference type="Gene3D" id="3.30.559.10">
    <property type="entry name" value="Chloramphenicol acetyltransferase-like domain"/>
    <property type="match status" value="1"/>
</dbReference>
<comment type="subunit">
    <text evidence="5">Forms a 24-polypeptide structural core with octahedral symmetry.</text>
</comment>
<dbReference type="GO" id="GO:0045252">
    <property type="term" value="C:oxoglutarate dehydrogenase complex"/>
    <property type="evidence" value="ECO:0007669"/>
    <property type="project" value="InterPro"/>
</dbReference>
<comment type="catalytic activity">
    <reaction evidence="14">
        <text>N(6)-[(R)-dihydrolipoyl]-L-lysyl-[protein] + succinyl-CoA = N(6)-[(R)-S(8)-succinyldihydrolipoyl]-L-lysyl-[protein] + CoA</text>
        <dbReference type="Rhea" id="RHEA:15213"/>
        <dbReference type="Rhea" id="RHEA-COMP:10475"/>
        <dbReference type="Rhea" id="RHEA-COMP:20092"/>
        <dbReference type="ChEBI" id="CHEBI:57287"/>
        <dbReference type="ChEBI" id="CHEBI:57292"/>
        <dbReference type="ChEBI" id="CHEBI:83100"/>
        <dbReference type="ChEBI" id="CHEBI:83120"/>
        <dbReference type="EC" id="2.3.1.61"/>
    </reaction>
</comment>
<comment type="similarity">
    <text evidence="4">Belongs to the 2-oxoacid dehydrogenase family.</text>
</comment>
<feature type="compositionally biased region" description="Basic and acidic residues" evidence="15">
    <location>
        <begin position="184"/>
        <end position="211"/>
    </location>
</feature>
<evidence type="ECO:0000256" key="2">
    <source>
        <dbReference type="ARBA" id="ARBA00004173"/>
    </source>
</evidence>
<dbReference type="OrthoDB" id="5391403at2759"/>
<keyword evidence="12" id="KW-0012">Acyltransferase</keyword>
<dbReference type="Pfam" id="PF00198">
    <property type="entry name" value="2-oxoacid_dh"/>
    <property type="match status" value="1"/>
</dbReference>
<feature type="domain" description="Lipoyl-binding" evidence="16">
    <location>
        <begin position="95"/>
        <end position="170"/>
    </location>
</feature>
<dbReference type="GO" id="GO:0004149">
    <property type="term" value="F:dihydrolipoyllysine-residue succinyltransferase activity"/>
    <property type="evidence" value="ECO:0007669"/>
    <property type="project" value="UniProtKB-EC"/>
</dbReference>
<reference evidence="17 18" key="1">
    <citation type="submission" date="2020-02" db="EMBL/GenBank/DDBJ databases">
        <authorList>
            <person name="Ma Q."/>
            <person name="Huang Y."/>
            <person name="Song X."/>
            <person name="Pei D."/>
        </authorList>
    </citation>
    <scope>NUCLEOTIDE SEQUENCE [LARGE SCALE GENOMIC DNA]</scope>
    <source>
        <strain evidence="17">Sxm20200214</strain>
        <tissue evidence="17">Leaf</tissue>
    </source>
</reference>
<dbReference type="AlphaFoldDB" id="A0A8X7QS50"/>
<dbReference type="PROSITE" id="PS00189">
    <property type="entry name" value="LIPOYL"/>
    <property type="match status" value="1"/>
</dbReference>
<evidence type="ECO:0000256" key="3">
    <source>
        <dbReference type="ARBA" id="ARBA00005145"/>
    </source>
</evidence>
<comment type="function">
    <text evidence="13">The 2-oxoglutarate dehydrogenase complex catalyzes the overall conversion of 2-oxoglutarate to succinyl-CoA and CO(2). It contains multiple copies of three enzymatic components: 2-oxoglutarate dehydrogenase (E1), dihydrolipoamide succinyltransferase (E2) and lipoamide dehydrogenase (E3).</text>
</comment>
<keyword evidence="8" id="KW-0808">Transferase</keyword>
<evidence type="ECO:0000259" key="16">
    <source>
        <dbReference type="PROSITE" id="PS50968"/>
    </source>
</evidence>
<dbReference type="GO" id="GO:0005739">
    <property type="term" value="C:mitochondrion"/>
    <property type="evidence" value="ECO:0007669"/>
    <property type="project" value="UniProtKB-SubCell"/>
</dbReference>
<dbReference type="NCBIfam" id="TIGR01347">
    <property type="entry name" value="sucB"/>
    <property type="match status" value="1"/>
</dbReference>
<evidence type="ECO:0000256" key="4">
    <source>
        <dbReference type="ARBA" id="ARBA00007317"/>
    </source>
</evidence>
<name>A0A8X7QS50_BRACI</name>
<dbReference type="InterPro" id="IPR006255">
    <property type="entry name" value="SucB"/>
</dbReference>
<dbReference type="InterPro" id="IPR011053">
    <property type="entry name" value="Single_hybrid_motif"/>
</dbReference>
<organism evidence="17 18">
    <name type="scientific">Brassica carinata</name>
    <name type="common">Ethiopian mustard</name>
    <name type="synonym">Abyssinian cabbage</name>
    <dbReference type="NCBI Taxonomy" id="52824"/>
    <lineage>
        <taxon>Eukaryota</taxon>
        <taxon>Viridiplantae</taxon>
        <taxon>Streptophyta</taxon>
        <taxon>Embryophyta</taxon>
        <taxon>Tracheophyta</taxon>
        <taxon>Spermatophyta</taxon>
        <taxon>Magnoliopsida</taxon>
        <taxon>eudicotyledons</taxon>
        <taxon>Gunneridae</taxon>
        <taxon>Pentapetalae</taxon>
        <taxon>rosids</taxon>
        <taxon>malvids</taxon>
        <taxon>Brassicales</taxon>
        <taxon>Brassicaceae</taxon>
        <taxon>Brassiceae</taxon>
        <taxon>Brassica</taxon>
    </lineage>
</organism>
<comment type="cofactor">
    <cofactor evidence="1">
        <name>(R)-lipoate</name>
        <dbReference type="ChEBI" id="CHEBI:83088"/>
    </cofactor>
</comment>
<dbReference type="Gene3D" id="2.40.50.100">
    <property type="match status" value="1"/>
</dbReference>
<evidence type="ECO:0000256" key="13">
    <source>
        <dbReference type="ARBA" id="ARBA00037426"/>
    </source>
</evidence>
<feature type="region of interest" description="Disordered" evidence="15">
    <location>
        <begin position="176"/>
        <end position="242"/>
    </location>
</feature>
<dbReference type="SUPFAM" id="SSF52777">
    <property type="entry name" value="CoA-dependent acyltransferases"/>
    <property type="match status" value="1"/>
</dbReference>
<keyword evidence="11" id="KW-0496">Mitochondrion</keyword>
<dbReference type="PROSITE" id="PS50968">
    <property type="entry name" value="BIOTINYL_LIPOYL"/>
    <property type="match status" value="1"/>
</dbReference>
<evidence type="ECO:0000256" key="6">
    <source>
        <dbReference type="ARBA" id="ARBA00012945"/>
    </source>
</evidence>
<dbReference type="GO" id="GO:0006099">
    <property type="term" value="P:tricarboxylic acid cycle"/>
    <property type="evidence" value="ECO:0007669"/>
    <property type="project" value="UniProtKB-KW"/>
</dbReference>
<comment type="caution">
    <text evidence="17">The sequence shown here is derived from an EMBL/GenBank/DDBJ whole genome shotgun (WGS) entry which is preliminary data.</text>
</comment>
<dbReference type="InterPro" id="IPR001078">
    <property type="entry name" value="2-oxoacid_DH_actylTfrase"/>
</dbReference>
<dbReference type="Proteomes" id="UP000886595">
    <property type="component" value="Unassembled WGS sequence"/>
</dbReference>
<evidence type="ECO:0000256" key="10">
    <source>
        <dbReference type="ARBA" id="ARBA00022946"/>
    </source>
</evidence>
<evidence type="ECO:0000313" key="17">
    <source>
        <dbReference type="EMBL" id="KAG2275186.1"/>
    </source>
</evidence>
<evidence type="ECO:0000256" key="14">
    <source>
        <dbReference type="ARBA" id="ARBA00052761"/>
    </source>
</evidence>
<evidence type="ECO:0000256" key="11">
    <source>
        <dbReference type="ARBA" id="ARBA00023128"/>
    </source>
</evidence>
<evidence type="ECO:0000256" key="12">
    <source>
        <dbReference type="ARBA" id="ARBA00023315"/>
    </source>
</evidence>
<evidence type="ECO:0000256" key="15">
    <source>
        <dbReference type="SAM" id="MobiDB-lite"/>
    </source>
</evidence>
<dbReference type="InterPro" id="IPR050537">
    <property type="entry name" value="2-oxoacid_dehydrogenase"/>
</dbReference>
<dbReference type="FunFam" id="3.30.559.10:FF:000006">
    <property type="entry name" value="Dihydrolipoyllysine-residue succinyltransferase component of 2-oxoglutarate dehydrogenase complex, mitochondrial"/>
    <property type="match status" value="1"/>
</dbReference>
<gene>
    <name evidence="17" type="ORF">Bca52824_057741</name>
</gene>
<proteinExistence type="inferred from homology"/>
<accession>A0A8X7QS50</accession>
<keyword evidence="7" id="KW-0816">Tricarboxylic acid cycle</keyword>
<dbReference type="EC" id="2.3.1.61" evidence="6"/>
<protein>
    <recommendedName>
        <fullName evidence="6">dihydrolipoyllysine-residue succinyltransferase</fullName>
        <ecNumber evidence="6">2.3.1.61</ecNumber>
    </recommendedName>
</protein>
<dbReference type="InterPro" id="IPR000089">
    <property type="entry name" value="Biotin_lipoyl"/>
</dbReference>
<dbReference type="SUPFAM" id="SSF51230">
    <property type="entry name" value="Single hybrid motif"/>
    <property type="match status" value="1"/>
</dbReference>
<comment type="subcellular location">
    <subcellularLocation>
        <location evidence="2">Mitochondrion</location>
    </subcellularLocation>
</comment>
<dbReference type="CDD" id="cd06849">
    <property type="entry name" value="lipoyl_domain"/>
    <property type="match status" value="1"/>
</dbReference>
<dbReference type="Pfam" id="PF00364">
    <property type="entry name" value="Biotin_lipoyl"/>
    <property type="match status" value="1"/>
</dbReference>
<evidence type="ECO:0000313" key="18">
    <source>
        <dbReference type="Proteomes" id="UP000886595"/>
    </source>
</evidence>
<dbReference type="InterPro" id="IPR023213">
    <property type="entry name" value="CAT-like_dom_sf"/>
</dbReference>
<evidence type="ECO:0000256" key="7">
    <source>
        <dbReference type="ARBA" id="ARBA00022532"/>
    </source>
</evidence>
<dbReference type="PANTHER" id="PTHR43416">
    <property type="entry name" value="DIHYDROLIPOYLLYSINE-RESIDUE SUCCINYLTRANSFERASE COMPONENT OF 2-OXOGLUTARATE DEHYDROGENASE COMPLEX, MITOCHONDRIAL-RELATED"/>
    <property type="match status" value="1"/>
</dbReference>
<evidence type="ECO:0000256" key="1">
    <source>
        <dbReference type="ARBA" id="ARBA00001938"/>
    </source>
</evidence>
<evidence type="ECO:0000256" key="9">
    <source>
        <dbReference type="ARBA" id="ARBA00022823"/>
    </source>
</evidence>
<keyword evidence="10" id="KW-0809">Transit peptide</keyword>
<dbReference type="PANTHER" id="PTHR43416:SF41">
    <property type="entry name" value="DIHYDROLIPOYLLYSINE-RESIDUE SUCCINYLTRANSFERASE COMPONENT OF 2-OXOGLUTARATE DEHYDROGENASE COMPLEX 2, MITOCHONDRIAL"/>
    <property type="match status" value="1"/>
</dbReference>
<keyword evidence="9" id="KW-0450">Lipoyl</keyword>
<keyword evidence="18" id="KW-1185">Reference proteome</keyword>
<comment type="pathway">
    <text evidence="3">Amino-acid degradation; L-lysine degradation via saccharopine pathway; glutaryl-CoA from L-lysine: step 6/6.</text>
</comment>
<dbReference type="EMBL" id="JAAMPC010000012">
    <property type="protein sequence ID" value="KAG2275186.1"/>
    <property type="molecule type" value="Genomic_DNA"/>
</dbReference>